<dbReference type="RefSeq" id="WP_347703381.1">
    <property type="nucleotide sequence ID" value="NZ_JBDPZD010000001.1"/>
</dbReference>
<comment type="caution">
    <text evidence="2">The sequence shown here is derived from an EMBL/GenBank/DDBJ whole genome shotgun (WGS) entry which is preliminary data.</text>
</comment>
<feature type="chain" id="PRO_5046003009" description="Carboxypeptidase regulatory-like domain-containing protein" evidence="1">
    <location>
        <begin position="21"/>
        <end position="775"/>
    </location>
</feature>
<protein>
    <recommendedName>
        <fullName evidence="4">Carboxypeptidase regulatory-like domain-containing protein</fullName>
    </recommendedName>
</protein>
<keyword evidence="1" id="KW-0732">Signal</keyword>
<organism evidence="2 3">
    <name type="scientific">Roseateles paludis</name>
    <dbReference type="NCBI Taxonomy" id="3145238"/>
    <lineage>
        <taxon>Bacteria</taxon>
        <taxon>Pseudomonadati</taxon>
        <taxon>Pseudomonadota</taxon>
        <taxon>Betaproteobacteria</taxon>
        <taxon>Burkholderiales</taxon>
        <taxon>Sphaerotilaceae</taxon>
        <taxon>Roseateles</taxon>
    </lineage>
</organism>
<dbReference type="Proteomes" id="UP001495147">
    <property type="component" value="Unassembled WGS sequence"/>
</dbReference>
<evidence type="ECO:0000256" key="1">
    <source>
        <dbReference type="SAM" id="SignalP"/>
    </source>
</evidence>
<accession>A0ABV0FXZ0</accession>
<keyword evidence="3" id="KW-1185">Reference proteome</keyword>
<gene>
    <name evidence="2" type="ORF">ABDJ85_03690</name>
</gene>
<dbReference type="PROSITE" id="PS51257">
    <property type="entry name" value="PROKAR_LIPOPROTEIN"/>
    <property type="match status" value="1"/>
</dbReference>
<evidence type="ECO:0008006" key="4">
    <source>
        <dbReference type="Google" id="ProtNLM"/>
    </source>
</evidence>
<evidence type="ECO:0000313" key="3">
    <source>
        <dbReference type="Proteomes" id="UP001495147"/>
    </source>
</evidence>
<name>A0ABV0FXZ0_9BURK</name>
<proteinExistence type="predicted"/>
<reference evidence="2 3" key="1">
    <citation type="submission" date="2024-05" db="EMBL/GenBank/DDBJ databases">
        <title>Roseateles sp. DJS-2-20 16S ribosomal RNA gene Genome sequencing and assembly.</title>
        <authorList>
            <person name="Woo H."/>
        </authorList>
    </citation>
    <scope>NUCLEOTIDE SEQUENCE [LARGE SCALE GENOMIC DNA]</scope>
    <source>
        <strain evidence="2 3">DJS-2-20</strain>
    </source>
</reference>
<feature type="signal peptide" evidence="1">
    <location>
        <begin position="1"/>
        <end position="20"/>
    </location>
</feature>
<dbReference type="EMBL" id="JBDPZD010000001">
    <property type="protein sequence ID" value="MEO3690555.1"/>
    <property type="molecule type" value="Genomic_DNA"/>
</dbReference>
<sequence>MKSTARWAGVALAIVLSACGGGGGGSDPVASPPVAQSQTTVSGSIAPGPVAGATVQMLRVDAQGRTTLLQEVRTGSDGEYAFNATVPADSVVMLAASGGSWTDPIRKTTATLDPKLRAVDTWTGPARRINVTPYTEMVVRGIESAKTPDWSATGVRAANTSAAQTLGVASTTDFVRLDLTQPPGANAPKVDDVTHALVNGSFVGLWHRLSTATGQAGMSTALDGLHHLVNIDPEDDRIGPALAAGTVDFLEATALPVAEKLRTQGLVLFGSDLLPTAATLAEAMPKGISSGTALAAMPDDQFRLLGEVQGRTHFNLRGALVSYGPGDAKTSRNELYTGSVAEVFADGDVGIGRWNGGVEIVTYPSGGDQFVTRSNLLSTTGRFYALARPATQIPACGVRRLGLVAHTQLNLASTTGSGAPMALTPTADSAISAMYLGGVQIAVDVGLASPTGETVRFRSRGGLTHPELAGWQPDAENDVYLEVPVSPLFPPGTTALLKVRPAGAGARKAAAILQINAVNAGAYAALAFVGQDTPPDAQGCAQSGAPGTGIDPKPAAGSHFVFLNHNNENMNFGAPNEAVTFGPKGELASVPSPLSFTPATAYDLAGNDFASIGRVTVSSGSAAGGNFVQRSQPYAVARPDAAVPTSGSATYTLLSATAVMADRGSGEAQLPPGVIDSASVTVYFDQYPIGTPNPYYGTVRINIAGRFAGVAFGSAVNAANGYGPMDVRTSGQNLGGGNISGAFAGPTGEYLVVHYMDGVAGIPIRAALLFKRQGS</sequence>
<evidence type="ECO:0000313" key="2">
    <source>
        <dbReference type="EMBL" id="MEO3690555.1"/>
    </source>
</evidence>